<keyword evidence="1 3" id="KW-0560">Oxidoreductase</keyword>
<evidence type="ECO:0000313" key="5">
    <source>
        <dbReference type="EMBL" id="MCM2393773.1"/>
    </source>
</evidence>
<feature type="active site" evidence="2">
    <location>
        <position position="262"/>
    </location>
</feature>
<dbReference type="InterPro" id="IPR016161">
    <property type="entry name" value="Ald_DH/histidinol_DH"/>
</dbReference>
<dbReference type="InterPro" id="IPR015590">
    <property type="entry name" value="Aldehyde_DH_dom"/>
</dbReference>
<evidence type="ECO:0000256" key="1">
    <source>
        <dbReference type="ARBA" id="ARBA00023002"/>
    </source>
</evidence>
<dbReference type="InterPro" id="IPR016163">
    <property type="entry name" value="Ald_DH_C"/>
</dbReference>
<dbReference type="Gene3D" id="3.40.309.10">
    <property type="entry name" value="Aldehyde Dehydrogenase, Chain A, domain 2"/>
    <property type="match status" value="1"/>
</dbReference>
<reference evidence="5" key="1">
    <citation type="submission" date="2022-06" db="EMBL/GenBank/DDBJ databases">
        <title>Genome public.</title>
        <authorList>
            <person name="Sun Q."/>
        </authorList>
    </citation>
    <scope>NUCLEOTIDE SEQUENCE</scope>
    <source>
        <strain evidence="5">CWNU-1</strain>
    </source>
</reference>
<organism evidence="5 6">
    <name type="scientific">Streptomyces albipurpureus</name>
    <dbReference type="NCBI Taxonomy" id="2897419"/>
    <lineage>
        <taxon>Bacteria</taxon>
        <taxon>Bacillati</taxon>
        <taxon>Actinomycetota</taxon>
        <taxon>Actinomycetes</taxon>
        <taxon>Kitasatosporales</taxon>
        <taxon>Streptomycetaceae</taxon>
        <taxon>Streptomyces</taxon>
    </lineage>
</organism>
<dbReference type="CDD" id="cd07114">
    <property type="entry name" value="ALDH_DhaS"/>
    <property type="match status" value="1"/>
</dbReference>
<dbReference type="PROSITE" id="PS00687">
    <property type="entry name" value="ALDEHYDE_DEHYDR_GLU"/>
    <property type="match status" value="1"/>
</dbReference>
<keyword evidence="6" id="KW-1185">Reference proteome</keyword>
<dbReference type="EMBL" id="JAMQAW010000087">
    <property type="protein sequence ID" value="MCM2393773.1"/>
    <property type="molecule type" value="Genomic_DNA"/>
</dbReference>
<dbReference type="InterPro" id="IPR029510">
    <property type="entry name" value="Ald_DH_CS_GLU"/>
</dbReference>
<evidence type="ECO:0000256" key="3">
    <source>
        <dbReference type="RuleBase" id="RU003345"/>
    </source>
</evidence>
<dbReference type="Pfam" id="PF00171">
    <property type="entry name" value="Aldedh"/>
    <property type="match status" value="1"/>
</dbReference>
<comment type="similarity">
    <text evidence="3">Belongs to the aldehyde dehydrogenase family.</text>
</comment>
<dbReference type="SUPFAM" id="SSF53720">
    <property type="entry name" value="ALDH-like"/>
    <property type="match status" value="1"/>
</dbReference>
<feature type="domain" description="Aldehyde dehydrogenase" evidence="4">
    <location>
        <begin position="25"/>
        <end position="489"/>
    </location>
</feature>
<proteinExistence type="inferred from homology"/>
<protein>
    <submittedName>
        <fullName evidence="5">Aldehyde dehydrogenase</fullName>
    </submittedName>
</protein>
<dbReference type="Gene3D" id="3.40.605.10">
    <property type="entry name" value="Aldehyde Dehydrogenase, Chain A, domain 1"/>
    <property type="match status" value="1"/>
</dbReference>
<evidence type="ECO:0000256" key="2">
    <source>
        <dbReference type="PROSITE-ProRule" id="PRU10007"/>
    </source>
</evidence>
<evidence type="ECO:0000313" key="6">
    <source>
        <dbReference type="Proteomes" id="UP001431429"/>
    </source>
</evidence>
<dbReference type="RefSeq" id="WP_250924069.1">
    <property type="nucleotide sequence ID" value="NZ_JAMQAW010000087.1"/>
</dbReference>
<dbReference type="InterPro" id="IPR016162">
    <property type="entry name" value="Ald_DH_N"/>
</dbReference>
<dbReference type="Proteomes" id="UP001431429">
    <property type="component" value="Unassembled WGS sequence"/>
</dbReference>
<accession>A0ABT0V2L4</accession>
<dbReference type="PANTHER" id="PTHR11699">
    <property type="entry name" value="ALDEHYDE DEHYDROGENASE-RELATED"/>
    <property type="match status" value="1"/>
</dbReference>
<name>A0ABT0V2L4_9ACTN</name>
<evidence type="ECO:0000259" key="4">
    <source>
        <dbReference type="Pfam" id="PF00171"/>
    </source>
</evidence>
<gene>
    <name evidence="5" type="ORF">NBG84_36835</name>
</gene>
<comment type="caution">
    <text evidence="5">The sequence shown here is derived from an EMBL/GenBank/DDBJ whole genome shotgun (WGS) entry which is preliminary data.</text>
</comment>
<sequence length="498" mass="53186">MKTATAAGDPPAAQETYRMLIGEHWTDAGDGSRFDAVNPSTGEPWADVPKAGTADVDAAVRAARHAFDSGEWPHHSPAERARLLRGLGDLILEREGELARVQVRENGKLLREALGQTRALAGFCHYYAGIAETLHGHTLPTSFPNTLTYTLREPIGVVAAITPWNSPLALLCQKLCPALAAGNTVVVKPSEFTPVSTLLFARLVLDAGFPPGVFNVVTGDGPTGAALAAHPLVDKIAFTGSTATGKKIAASAAQRLARVSLELGGKSPNIVFEDADLDAAVAGAVTGLFHGTGQSCMAGSRVLVHHSRYDEFAARLIDRVRAIRLGDPLDEDTQLGPIACRPQYEKVLRYLDIGVADGATLLTGGSRSSEAVRLGGFFVAPTVFGDVTNDMRIAREEIFGPVMCLLRFQDEDDAVRIANDTSYGLAAGVWTRDVGRAHRVTRRLRAGTVWINTYRRTSHAAPFGGYKESGMGRENGPEAIHEYTETKTVWLALGEAAS</sequence>